<dbReference type="Pfam" id="PF00266">
    <property type="entry name" value="Aminotran_5"/>
    <property type="match status" value="1"/>
</dbReference>
<dbReference type="PANTHER" id="PTHR11601">
    <property type="entry name" value="CYSTEINE DESULFURYLASE FAMILY MEMBER"/>
    <property type="match status" value="1"/>
</dbReference>
<evidence type="ECO:0000256" key="2">
    <source>
        <dbReference type="ARBA" id="ARBA00006490"/>
    </source>
</evidence>
<organism evidence="4">
    <name type="scientific">mine drainage metagenome</name>
    <dbReference type="NCBI Taxonomy" id="410659"/>
    <lineage>
        <taxon>unclassified sequences</taxon>
        <taxon>metagenomes</taxon>
        <taxon>ecological metagenomes</taxon>
    </lineage>
</organism>
<dbReference type="EMBL" id="AUZX01015126">
    <property type="protein sequence ID" value="EQD29841.1"/>
    <property type="molecule type" value="Genomic_DNA"/>
</dbReference>
<proteinExistence type="inferred from homology"/>
<dbReference type="PANTHER" id="PTHR11601:SF34">
    <property type="entry name" value="CYSTEINE DESULFURASE"/>
    <property type="match status" value="1"/>
</dbReference>
<sequence>EEVVFTSGGSEANNLALKGAFFAADDRPVHIITTRIEHPSILAPCAFLERRGARVTT</sequence>
<feature type="domain" description="Aminotransferase class V" evidence="3">
    <location>
        <begin position="1"/>
        <end position="56"/>
    </location>
</feature>
<evidence type="ECO:0000259" key="3">
    <source>
        <dbReference type="Pfam" id="PF00266"/>
    </source>
</evidence>
<comment type="cofactor">
    <cofactor evidence="1">
        <name>pyridoxal 5'-phosphate</name>
        <dbReference type="ChEBI" id="CHEBI:597326"/>
    </cofactor>
</comment>
<feature type="non-terminal residue" evidence="4">
    <location>
        <position position="1"/>
    </location>
</feature>
<protein>
    <submittedName>
        <fullName evidence="4">Aminotransferase, class V superfamily</fullName>
    </submittedName>
</protein>
<dbReference type="GO" id="GO:0008483">
    <property type="term" value="F:transaminase activity"/>
    <property type="evidence" value="ECO:0007669"/>
    <property type="project" value="UniProtKB-KW"/>
</dbReference>
<comment type="caution">
    <text evidence="4">The sequence shown here is derived from an EMBL/GenBank/DDBJ whole genome shotgun (WGS) entry which is preliminary data.</text>
</comment>
<name>T0Y430_9ZZZZ</name>
<evidence type="ECO:0000313" key="4">
    <source>
        <dbReference type="EMBL" id="EQD29841.1"/>
    </source>
</evidence>
<dbReference type="Gene3D" id="3.40.640.10">
    <property type="entry name" value="Type I PLP-dependent aspartate aminotransferase-like (Major domain)"/>
    <property type="match status" value="1"/>
</dbReference>
<reference evidence="4" key="2">
    <citation type="journal article" date="2014" name="ISME J.">
        <title>Microbial stratification in low pH oxic and suboxic macroscopic growths along an acid mine drainage.</title>
        <authorList>
            <person name="Mendez-Garcia C."/>
            <person name="Mesa V."/>
            <person name="Sprenger R.R."/>
            <person name="Richter M."/>
            <person name="Diez M.S."/>
            <person name="Solano J."/>
            <person name="Bargiela R."/>
            <person name="Golyshina O.V."/>
            <person name="Manteca A."/>
            <person name="Ramos J.L."/>
            <person name="Gallego J.R."/>
            <person name="Llorente I."/>
            <person name="Martins Dos Santos V.A."/>
            <person name="Jensen O.N."/>
            <person name="Pelaez A.I."/>
            <person name="Sanchez J."/>
            <person name="Ferrer M."/>
        </authorList>
    </citation>
    <scope>NUCLEOTIDE SEQUENCE</scope>
</reference>
<dbReference type="InterPro" id="IPR015421">
    <property type="entry name" value="PyrdxlP-dep_Trfase_major"/>
</dbReference>
<reference evidence="4" key="1">
    <citation type="submission" date="2013-08" db="EMBL/GenBank/DDBJ databases">
        <authorList>
            <person name="Mendez C."/>
            <person name="Richter M."/>
            <person name="Ferrer M."/>
            <person name="Sanchez J."/>
        </authorList>
    </citation>
    <scope>NUCLEOTIDE SEQUENCE</scope>
</reference>
<keyword evidence="4" id="KW-0808">Transferase</keyword>
<dbReference type="InterPro" id="IPR000192">
    <property type="entry name" value="Aminotrans_V_dom"/>
</dbReference>
<accession>T0Y430</accession>
<dbReference type="InterPro" id="IPR015424">
    <property type="entry name" value="PyrdxlP-dep_Trfase"/>
</dbReference>
<gene>
    <name evidence="4" type="ORF">B1A_20498</name>
</gene>
<keyword evidence="4" id="KW-0032">Aminotransferase</keyword>
<dbReference type="AlphaFoldDB" id="T0Y430"/>
<comment type="similarity">
    <text evidence="2">Belongs to the class-V pyridoxal-phosphate-dependent aminotransferase family. NifS/IscS subfamily.</text>
</comment>
<evidence type="ECO:0000256" key="1">
    <source>
        <dbReference type="ARBA" id="ARBA00001933"/>
    </source>
</evidence>
<dbReference type="SUPFAM" id="SSF53383">
    <property type="entry name" value="PLP-dependent transferases"/>
    <property type="match status" value="1"/>
</dbReference>